<dbReference type="PROSITE" id="PS00191">
    <property type="entry name" value="CYTOCHROME_B5_1"/>
    <property type="match status" value="1"/>
</dbReference>
<keyword evidence="6" id="KW-0349">Heme</keyword>
<reference evidence="24" key="2">
    <citation type="journal article" date="2022" name="Elife">
        <title>Obligate sexual reproduction of a homothallic fungus closely related to the Cryptococcus pathogenic species complex.</title>
        <authorList>
            <person name="Passer A.R."/>
            <person name="Clancey S.A."/>
            <person name="Shea T."/>
            <person name="David-Palma M."/>
            <person name="Averette A.F."/>
            <person name="Boekhout T."/>
            <person name="Porcel B.M."/>
            <person name="Nowrousian M."/>
            <person name="Cuomo C.A."/>
            <person name="Sun S."/>
            <person name="Heitman J."/>
            <person name="Coelho M.A."/>
        </authorList>
    </citation>
    <scope>NUCLEOTIDE SEQUENCE</scope>
    <source>
        <strain evidence="24">CBS 7841</strain>
    </source>
</reference>
<feature type="domain" description="Cytochrome b5 heme-binding" evidence="22">
    <location>
        <begin position="83"/>
        <end position="159"/>
    </location>
</feature>
<dbReference type="GO" id="GO:0004460">
    <property type="term" value="F:L-lactate dehydrogenase (cytochrome) activity"/>
    <property type="evidence" value="ECO:0007669"/>
    <property type="project" value="UniProtKB-EC"/>
</dbReference>
<keyword evidence="8" id="KW-0288">FMN</keyword>
<evidence type="ECO:0000256" key="11">
    <source>
        <dbReference type="ARBA" id="ARBA00023002"/>
    </source>
</evidence>
<dbReference type="InterPro" id="IPR037458">
    <property type="entry name" value="L-MDH/L-LDH_FMN-bd"/>
</dbReference>
<dbReference type="Gene3D" id="3.10.120.10">
    <property type="entry name" value="Cytochrome b5-like heme/steroid binding domain"/>
    <property type="match status" value="1"/>
</dbReference>
<sequence>MWRQIVKPGRAFSQLSMVRPHFAKALWTPIRARKMYSARMTGVVGSLVATSIALVYYSVNPVLADEISNAKARGTTITQPSGQKLISFEEVQKHNKPDDCWVVIDGKIYDVTEFLENHPGGPEIIIANAGKDATKIFKPVHPSDALNMLEPSQHMGPVNPMTMPEPEEEKLTEEVLRREEARKKMPGADAMLLVQDFEDWAEQVLSGTAWSFYKSAADGEKTVAENQNAFNRYYFRPRILRDATTGSIETELMGMKTSMPVFISPSAMAKLGHPLGEINLTKGAGICGIVQGISINASCSLDEIMEARKTDQPVMFQIYLNKDRSVSIALLKKVTSLGVNAIIFTVDNPWPSKKTRDVRAKARVTPPPGSNGKQSKSPLGVSQAISTYQDTNLTWSDIDFIRQHTNLPIIVKGVQSLEDVELCAKAGVQGVILSNHGGRQCDYAPAPIDLLYEMRCNRPDLFEKIEVMMDGGVRSGADVVKAIALGAKAVGLGRSFLYANGTHGEEGVVRLCQILAEEITNTMRNIGAMKIEDLKPEMVGPAGPWVGSNAPPYVKTT</sequence>
<dbReference type="GO" id="GO:0005758">
    <property type="term" value="C:mitochondrial intermembrane space"/>
    <property type="evidence" value="ECO:0007669"/>
    <property type="project" value="UniProtKB-SubCell"/>
</dbReference>
<keyword evidence="11" id="KW-0560">Oxidoreductase</keyword>
<evidence type="ECO:0000256" key="19">
    <source>
        <dbReference type="ARBA" id="ARBA00075949"/>
    </source>
</evidence>
<protein>
    <recommendedName>
        <fullName evidence="18">L-lactate dehydrogenase (cytochrome)</fullName>
        <ecNumber evidence="17">1.1.2.3</ecNumber>
    </recommendedName>
    <alternativeName>
        <fullName evidence="20">Cytochrome b2</fullName>
    </alternativeName>
    <alternativeName>
        <fullName evidence="19">Flavocytochrome b2</fullName>
    </alternativeName>
    <alternativeName>
        <fullName evidence="21">L-lactate ferricytochrome c oxidoreductase</fullName>
    </alternativeName>
</protein>
<evidence type="ECO:0000313" key="25">
    <source>
        <dbReference type="Proteomes" id="UP000094043"/>
    </source>
</evidence>
<accession>A0AAJ8JMP1</accession>
<evidence type="ECO:0000256" key="21">
    <source>
        <dbReference type="ARBA" id="ARBA00078938"/>
    </source>
</evidence>
<comment type="subcellular location">
    <subcellularLocation>
        <location evidence="3">Mitochondrion intermembrane space</location>
    </subcellularLocation>
</comment>
<keyword evidence="9" id="KW-0479">Metal-binding</keyword>
<evidence type="ECO:0000256" key="5">
    <source>
        <dbReference type="ARBA" id="ARBA00022448"/>
    </source>
</evidence>
<keyword evidence="7" id="KW-0285">Flavoprotein</keyword>
<dbReference type="InterPro" id="IPR018506">
    <property type="entry name" value="Cyt_B5_heme-BS"/>
</dbReference>
<dbReference type="SUPFAM" id="SSF51395">
    <property type="entry name" value="FMN-linked oxidoreductases"/>
    <property type="match status" value="1"/>
</dbReference>
<comment type="similarity">
    <text evidence="15">In the C-terminal section; belongs to the FMN-dependent alpha-hydroxy acid dehydrogenase family.</text>
</comment>
<evidence type="ECO:0000256" key="2">
    <source>
        <dbReference type="ARBA" id="ARBA00001970"/>
    </source>
</evidence>
<evidence type="ECO:0000259" key="22">
    <source>
        <dbReference type="PROSITE" id="PS50255"/>
    </source>
</evidence>
<dbReference type="SUPFAM" id="SSF55856">
    <property type="entry name" value="Cytochrome b5-like heme/steroid binding domain"/>
    <property type="match status" value="1"/>
</dbReference>
<evidence type="ECO:0000313" key="24">
    <source>
        <dbReference type="EMBL" id="WVN85092.1"/>
    </source>
</evidence>
<evidence type="ECO:0000256" key="14">
    <source>
        <dbReference type="ARBA" id="ARBA00052399"/>
    </source>
</evidence>
<dbReference type="FunFam" id="3.10.120.10:FF:000009">
    <property type="entry name" value="Cytochrome b2, mitochondrial, putative"/>
    <property type="match status" value="1"/>
</dbReference>
<evidence type="ECO:0000256" key="12">
    <source>
        <dbReference type="ARBA" id="ARBA00023004"/>
    </source>
</evidence>
<dbReference type="PANTHER" id="PTHR10578">
    <property type="entry name" value="S -2-HYDROXY-ACID OXIDASE-RELATED"/>
    <property type="match status" value="1"/>
</dbReference>
<dbReference type="KEGG" id="cdep:91084450"/>
<keyword evidence="13" id="KW-0496">Mitochondrion</keyword>
<evidence type="ECO:0000256" key="4">
    <source>
        <dbReference type="ARBA" id="ARBA00011881"/>
    </source>
</evidence>
<dbReference type="PANTHER" id="PTHR10578:SF101">
    <property type="entry name" value="L-LACTATE DEHYDROGENASE (CYTOCHROME B2)"/>
    <property type="match status" value="1"/>
</dbReference>
<dbReference type="InterPro" id="IPR036400">
    <property type="entry name" value="Cyt_B5-like_heme/steroid_sf"/>
</dbReference>
<keyword evidence="5" id="KW-0813">Transport</keyword>
<organism evidence="24 25">
    <name type="scientific">Cryptococcus depauperatus CBS 7841</name>
    <dbReference type="NCBI Taxonomy" id="1295531"/>
    <lineage>
        <taxon>Eukaryota</taxon>
        <taxon>Fungi</taxon>
        <taxon>Dikarya</taxon>
        <taxon>Basidiomycota</taxon>
        <taxon>Agaricomycotina</taxon>
        <taxon>Tremellomycetes</taxon>
        <taxon>Tremellales</taxon>
        <taxon>Cryptococcaceae</taxon>
        <taxon>Cryptococcus</taxon>
    </lineage>
</organism>
<keyword evidence="12" id="KW-0408">Iron</keyword>
<dbReference type="CDD" id="cd02922">
    <property type="entry name" value="FCB2_FMN"/>
    <property type="match status" value="1"/>
</dbReference>
<dbReference type="RefSeq" id="XP_066065793.1">
    <property type="nucleotide sequence ID" value="XM_066209696.1"/>
</dbReference>
<dbReference type="PROSITE" id="PS51349">
    <property type="entry name" value="FMN_HYDROXY_ACID_DH_2"/>
    <property type="match status" value="1"/>
</dbReference>
<dbReference type="GeneID" id="91084450"/>
<dbReference type="FunFam" id="3.20.20.70:FF:000062">
    <property type="entry name" value="Cytochrome b2, mitochondrial, putative"/>
    <property type="match status" value="1"/>
</dbReference>
<evidence type="ECO:0000259" key="23">
    <source>
        <dbReference type="PROSITE" id="PS51349"/>
    </source>
</evidence>
<evidence type="ECO:0000256" key="20">
    <source>
        <dbReference type="ARBA" id="ARBA00078774"/>
    </source>
</evidence>
<keyword evidence="25" id="KW-1185">Reference proteome</keyword>
<evidence type="ECO:0000256" key="16">
    <source>
        <dbReference type="ARBA" id="ARBA00061589"/>
    </source>
</evidence>
<keyword evidence="10" id="KW-0809">Transit peptide</keyword>
<evidence type="ECO:0000256" key="10">
    <source>
        <dbReference type="ARBA" id="ARBA00022946"/>
    </source>
</evidence>
<comment type="subunit">
    <text evidence="4">Homotetramer.</text>
</comment>
<reference evidence="24" key="3">
    <citation type="submission" date="2024-01" db="EMBL/GenBank/DDBJ databases">
        <authorList>
            <person name="Coelho M.A."/>
            <person name="David-Palma M."/>
            <person name="Shea T."/>
            <person name="Sun S."/>
            <person name="Cuomo C.A."/>
            <person name="Heitman J."/>
        </authorList>
    </citation>
    <scope>NUCLEOTIDE SEQUENCE</scope>
    <source>
        <strain evidence="24">CBS 7841</strain>
    </source>
</reference>
<dbReference type="InterPro" id="IPR000262">
    <property type="entry name" value="FMN-dep_DH"/>
</dbReference>
<evidence type="ECO:0000256" key="3">
    <source>
        <dbReference type="ARBA" id="ARBA00004569"/>
    </source>
</evidence>
<evidence type="ECO:0000256" key="13">
    <source>
        <dbReference type="ARBA" id="ARBA00023128"/>
    </source>
</evidence>
<evidence type="ECO:0000256" key="8">
    <source>
        <dbReference type="ARBA" id="ARBA00022643"/>
    </source>
</evidence>
<comment type="cofactor">
    <cofactor evidence="1">
        <name>FMN</name>
        <dbReference type="ChEBI" id="CHEBI:58210"/>
    </cofactor>
</comment>
<reference evidence="24" key="1">
    <citation type="submission" date="2016-06" db="EMBL/GenBank/DDBJ databases">
        <authorList>
            <person name="Cuomo C."/>
            <person name="Litvintseva A."/>
            <person name="Heitman J."/>
            <person name="Chen Y."/>
            <person name="Sun S."/>
            <person name="Springer D."/>
            <person name="Dromer F."/>
            <person name="Young S."/>
            <person name="Zeng Q."/>
            <person name="Chapman S."/>
            <person name="Gujja S."/>
            <person name="Saif S."/>
            <person name="Birren B."/>
        </authorList>
    </citation>
    <scope>NUCLEOTIDE SEQUENCE</scope>
    <source>
        <strain evidence="24">CBS 7841</strain>
    </source>
</reference>
<dbReference type="InterPro" id="IPR013785">
    <property type="entry name" value="Aldolase_TIM"/>
</dbReference>
<gene>
    <name evidence="24" type="ORF">L203_100234</name>
</gene>
<dbReference type="PROSITE" id="PS00557">
    <property type="entry name" value="FMN_HYDROXY_ACID_DH_1"/>
    <property type="match status" value="1"/>
</dbReference>
<evidence type="ECO:0000256" key="18">
    <source>
        <dbReference type="ARBA" id="ARBA00068515"/>
    </source>
</evidence>
<dbReference type="EMBL" id="CP143784">
    <property type="protein sequence ID" value="WVN85092.1"/>
    <property type="molecule type" value="Genomic_DNA"/>
</dbReference>
<dbReference type="EC" id="1.1.2.3" evidence="17"/>
<dbReference type="Pfam" id="PF00173">
    <property type="entry name" value="Cyt-b5"/>
    <property type="match status" value="1"/>
</dbReference>
<dbReference type="Proteomes" id="UP000094043">
    <property type="component" value="Chromosome 1"/>
</dbReference>
<comment type="similarity">
    <text evidence="16">In the N-terminal section; belongs to the cytochrome b5 family.</text>
</comment>
<evidence type="ECO:0000256" key="7">
    <source>
        <dbReference type="ARBA" id="ARBA00022630"/>
    </source>
</evidence>
<dbReference type="SMART" id="SM01117">
    <property type="entry name" value="Cyt-b5"/>
    <property type="match status" value="1"/>
</dbReference>
<dbReference type="InterPro" id="IPR001199">
    <property type="entry name" value="Cyt_B5-like_heme/steroid-bd"/>
</dbReference>
<comment type="cofactor">
    <cofactor evidence="2">
        <name>heme b</name>
        <dbReference type="ChEBI" id="CHEBI:60344"/>
    </cofactor>
</comment>
<evidence type="ECO:0000256" key="17">
    <source>
        <dbReference type="ARBA" id="ARBA00066458"/>
    </source>
</evidence>
<dbReference type="GO" id="GO:0006089">
    <property type="term" value="P:lactate metabolic process"/>
    <property type="evidence" value="ECO:0007669"/>
    <property type="project" value="TreeGrafter"/>
</dbReference>
<proteinExistence type="inferred from homology"/>
<evidence type="ECO:0000256" key="6">
    <source>
        <dbReference type="ARBA" id="ARBA00022617"/>
    </source>
</evidence>
<evidence type="ECO:0000256" key="9">
    <source>
        <dbReference type="ARBA" id="ARBA00022723"/>
    </source>
</evidence>
<evidence type="ECO:0000256" key="1">
    <source>
        <dbReference type="ARBA" id="ARBA00001917"/>
    </source>
</evidence>
<comment type="catalytic activity">
    <reaction evidence="14">
        <text>(S)-lactate + 2 Fe(III)-[cytochrome c] = 2 Fe(II)-[cytochrome c] + pyruvate + 2 H(+)</text>
        <dbReference type="Rhea" id="RHEA:19909"/>
        <dbReference type="Rhea" id="RHEA-COMP:10350"/>
        <dbReference type="Rhea" id="RHEA-COMP:14399"/>
        <dbReference type="ChEBI" id="CHEBI:15361"/>
        <dbReference type="ChEBI" id="CHEBI:15378"/>
        <dbReference type="ChEBI" id="CHEBI:16651"/>
        <dbReference type="ChEBI" id="CHEBI:29033"/>
        <dbReference type="ChEBI" id="CHEBI:29034"/>
        <dbReference type="EC" id="1.1.2.3"/>
    </reaction>
    <physiologicalReaction direction="left-to-right" evidence="14">
        <dbReference type="Rhea" id="RHEA:19910"/>
    </physiologicalReaction>
</comment>
<dbReference type="AlphaFoldDB" id="A0AAJ8JMP1"/>
<dbReference type="Pfam" id="PF01070">
    <property type="entry name" value="FMN_dh"/>
    <property type="match status" value="1"/>
</dbReference>
<dbReference type="Gene3D" id="3.20.20.70">
    <property type="entry name" value="Aldolase class I"/>
    <property type="match status" value="1"/>
</dbReference>
<dbReference type="InterPro" id="IPR037396">
    <property type="entry name" value="FMN_HAD"/>
</dbReference>
<evidence type="ECO:0000256" key="15">
    <source>
        <dbReference type="ARBA" id="ARBA00061137"/>
    </source>
</evidence>
<dbReference type="InterPro" id="IPR008259">
    <property type="entry name" value="FMN_hydac_DH_AS"/>
</dbReference>
<feature type="domain" description="FMN hydroxy acid dehydrogenase" evidence="23">
    <location>
        <begin position="186"/>
        <end position="544"/>
    </location>
</feature>
<dbReference type="PRINTS" id="PR00363">
    <property type="entry name" value="CYTOCHROMEB5"/>
</dbReference>
<dbReference type="GO" id="GO:0046872">
    <property type="term" value="F:metal ion binding"/>
    <property type="evidence" value="ECO:0007669"/>
    <property type="project" value="UniProtKB-KW"/>
</dbReference>
<dbReference type="GO" id="GO:0020037">
    <property type="term" value="F:heme binding"/>
    <property type="evidence" value="ECO:0007669"/>
    <property type="project" value="InterPro"/>
</dbReference>
<dbReference type="PROSITE" id="PS50255">
    <property type="entry name" value="CYTOCHROME_B5_2"/>
    <property type="match status" value="1"/>
</dbReference>
<name>A0AAJ8JMP1_9TREE</name>